<keyword evidence="4" id="KW-0408">Iron</keyword>
<feature type="domain" description="Radical SAM core" evidence="6">
    <location>
        <begin position="6"/>
        <end position="217"/>
    </location>
</feature>
<evidence type="ECO:0000256" key="3">
    <source>
        <dbReference type="ARBA" id="ARBA00022723"/>
    </source>
</evidence>
<keyword evidence="8" id="KW-1185">Reference proteome</keyword>
<dbReference type="GO" id="GO:0003824">
    <property type="term" value="F:catalytic activity"/>
    <property type="evidence" value="ECO:0007669"/>
    <property type="project" value="InterPro"/>
</dbReference>
<dbReference type="InterPro" id="IPR007197">
    <property type="entry name" value="rSAM"/>
</dbReference>
<comment type="caution">
    <text evidence="7">The sequence shown here is derived from an EMBL/GenBank/DDBJ whole genome shotgun (WGS) entry which is preliminary data.</text>
</comment>
<dbReference type="GO" id="GO:0051536">
    <property type="term" value="F:iron-sulfur cluster binding"/>
    <property type="evidence" value="ECO:0007669"/>
    <property type="project" value="UniProtKB-KW"/>
</dbReference>
<dbReference type="PANTHER" id="PTHR11228:SF34">
    <property type="entry name" value="TUNGSTEN-CONTAINING ALDEHYDE FERREDOXIN OXIDOREDUCTASE COFACTOR MODIFYING PROTEIN"/>
    <property type="match status" value="1"/>
</dbReference>
<dbReference type="Gene3D" id="3.20.20.70">
    <property type="entry name" value="Aldolase class I"/>
    <property type="match status" value="1"/>
</dbReference>
<dbReference type="PROSITE" id="PS51918">
    <property type="entry name" value="RADICAL_SAM"/>
    <property type="match status" value="1"/>
</dbReference>
<dbReference type="AlphaFoldDB" id="A0A101JN86"/>
<dbReference type="InterPro" id="IPR058240">
    <property type="entry name" value="rSAM_sf"/>
</dbReference>
<evidence type="ECO:0000256" key="4">
    <source>
        <dbReference type="ARBA" id="ARBA00023004"/>
    </source>
</evidence>
<dbReference type="Proteomes" id="UP000053937">
    <property type="component" value="Unassembled WGS sequence"/>
</dbReference>
<dbReference type="InterPro" id="IPR050377">
    <property type="entry name" value="Radical_SAM_PqqE_MftC-like"/>
</dbReference>
<evidence type="ECO:0000256" key="1">
    <source>
        <dbReference type="ARBA" id="ARBA00001966"/>
    </source>
</evidence>
<dbReference type="RefSeq" id="WP_059138866.1">
    <property type="nucleotide sequence ID" value="NZ_LMBR01000112.1"/>
</dbReference>
<protein>
    <recommendedName>
        <fullName evidence="6">Radical SAM core domain-containing protein</fullName>
    </recommendedName>
</protein>
<evidence type="ECO:0000259" key="6">
    <source>
        <dbReference type="PROSITE" id="PS51918"/>
    </source>
</evidence>
<dbReference type="InterPro" id="IPR013785">
    <property type="entry name" value="Aldolase_TIM"/>
</dbReference>
<sequence>MRNDTKLLPFAIDVRIIADCNMSCPFCFGPLRTLSIMPIDKAEEIIDIISSLNSRAIIISGGEPTLHEDLPLILKYAKSRKLLTVLSTNGLKLLEIIDEISNYVDWISLPIEAHSQSEHSKLRIGDKKHFNIVLDNMKYIRSNYSNIKLKVGTVVTKLNKNFISSIPDLFDSTIMPDVWKLYQVSYSNFALINKDNIHISNEEFDELSIIAEDHSTRHGIKFVTYSNRERNGKYLFVNPNGDALVIKDNDEYVIGNFFDNMDDVVSLSKRYVNTERLMDNFNKSYS</sequence>
<keyword evidence="2" id="KW-0949">S-adenosyl-L-methionine</keyword>
<dbReference type="SFLD" id="SFLDG01067">
    <property type="entry name" value="SPASM/twitch_domain_containing"/>
    <property type="match status" value="1"/>
</dbReference>
<dbReference type="EMBL" id="LMBR01000112">
    <property type="protein sequence ID" value="KUL29914.1"/>
    <property type="molecule type" value="Genomic_DNA"/>
</dbReference>
<dbReference type="OrthoDB" id="9782387at2"/>
<evidence type="ECO:0000256" key="5">
    <source>
        <dbReference type="ARBA" id="ARBA00023014"/>
    </source>
</evidence>
<dbReference type="CDD" id="cd01335">
    <property type="entry name" value="Radical_SAM"/>
    <property type="match status" value="1"/>
</dbReference>
<dbReference type="SFLD" id="SFLDS00029">
    <property type="entry name" value="Radical_SAM"/>
    <property type="match status" value="1"/>
</dbReference>
<dbReference type="GO" id="GO:0046872">
    <property type="term" value="F:metal ion binding"/>
    <property type="evidence" value="ECO:0007669"/>
    <property type="project" value="UniProtKB-KW"/>
</dbReference>
<evidence type="ECO:0000256" key="2">
    <source>
        <dbReference type="ARBA" id="ARBA00022691"/>
    </source>
</evidence>
<reference evidence="7 8" key="1">
    <citation type="submission" date="2015-10" db="EMBL/GenBank/DDBJ databases">
        <title>Draft Genome Sequence of Chlorobium limicola strain Frasassi Growing under Artificial Lighting in the Frasassi Cave System.</title>
        <authorList>
            <person name="Mansor M."/>
            <person name="Macalady J."/>
        </authorList>
    </citation>
    <scope>NUCLEOTIDE SEQUENCE [LARGE SCALE GENOMIC DNA]</scope>
    <source>
        <strain evidence="7 8">Frasassi</strain>
    </source>
</reference>
<proteinExistence type="predicted"/>
<dbReference type="SUPFAM" id="SSF102114">
    <property type="entry name" value="Radical SAM enzymes"/>
    <property type="match status" value="1"/>
</dbReference>
<keyword evidence="5" id="KW-0411">Iron-sulfur</keyword>
<accession>A0A101JN86</accession>
<keyword evidence="3" id="KW-0479">Metal-binding</keyword>
<dbReference type="PANTHER" id="PTHR11228">
    <property type="entry name" value="RADICAL SAM DOMAIN PROTEIN"/>
    <property type="match status" value="1"/>
</dbReference>
<evidence type="ECO:0000313" key="8">
    <source>
        <dbReference type="Proteomes" id="UP000053937"/>
    </source>
</evidence>
<organism evidence="7 8">
    <name type="scientific">Chlorobium limicola</name>
    <dbReference type="NCBI Taxonomy" id="1092"/>
    <lineage>
        <taxon>Bacteria</taxon>
        <taxon>Pseudomonadati</taxon>
        <taxon>Chlorobiota</taxon>
        <taxon>Chlorobiia</taxon>
        <taxon>Chlorobiales</taxon>
        <taxon>Chlorobiaceae</taxon>
        <taxon>Chlorobium/Pelodictyon group</taxon>
        <taxon>Chlorobium</taxon>
    </lineage>
</organism>
<comment type="cofactor">
    <cofactor evidence="1">
        <name>[4Fe-4S] cluster</name>
        <dbReference type="ChEBI" id="CHEBI:49883"/>
    </cofactor>
</comment>
<gene>
    <name evidence="7" type="ORF">ASB62_04880</name>
</gene>
<name>A0A101JN86_CHLLI</name>
<evidence type="ECO:0000313" key="7">
    <source>
        <dbReference type="EMBL" id="KUL29914.1"/>
    </source>
</evidence>
<dbReference type="Pfam" id="PF04055">
    <property type="entry name" value="Radical_SAM"/>
    <property type="match status" value="1"/>
</dbReference>